<evidence type="ECO:0000256" key="1">
    <source>
        <dbReference type="SAM" id="MobiDB-lite"/>
    </source>
</evidence>
<organism evidence="3 4">
    <name type="scientific">Aquipuribacter nitratireducens</name>
    <dbReference type="NCBI Taxonomy" id="650104"/>
    <lineage>
        <taxon>Bacteria</taxon>
        <taxon>Bacillati</taxon>
        <taxon>Actinomycetota</taxon>
        <taxon>Actinomycetes</taxon>
        <taxon>Micrococcales</taxon>
        <taxon>Intrasporangiaceae</taxon>
        <taxon>Aquipuribacter</taxon>
    </lineage>
</organism>
<keyword evidence="4" id="KW-1185">Reference proteome</keyword>
<dbReference type="SUPFAM" id="SSF89447">
    <property type="entry name" value="AbrB/MazE/MraZ-like"/>
    <property type="match status" value="1"/>
</dbReference>
<keyword evidence="3" id="KW-0238">DNA-binding</keyword>
<accession>A0ABW0GIN3</accession>
<feature type="region of interest" description="Disordered" evidence="1">
    <location>
        <begin position="61"/>
        <end position="80"/>
    </location>
</feature>
<comment type="caution">
    <text evidence="3">The sequence shown here is derived from an EMBL/GenBank/DDBJ whole genome shotgun (WGS) entry which is preliminary data.</text>
</comment>
<dbReference type="InterPro" id="IPR037914">
    <property type="entry name" value="SpoVT-AbrB_sf"/>
</dbReference>
<dbReference type="EMBL" id="JBHSLD010000001">
    <property type="protein sequence ID" value="MFC5379222.1"/>
    <property type="molecule type" value="Genomic_DNA"/>
</dbReference>
<evidence type="ECO:0000313" key="3">
    <source>
        <dbReference type="EMBL" id="MFC5379222.1"/>
    </source>
</evidence>
<name>A0ABW0GIN3_9MICO</name>
<evidence type="ECO:0000259" key="2">
    <source>
        <dbReference type="SMART" id="SM00966"/>
    </source>
</evidence>
<feature type="compositionally biased region" description="Basic and acidic residues" evidence="1">
    <location>
        <begin position="66"/>
        <end position="80"/>
    </location>
</feature>
<dbReference type="RefSeq" id="WP_340266750.1">
    <property type="nucleotide sequence ID" value="NZ_JBBEOG010000001.1"/>
</dbReference>
<sequence>MKVSRNGQVSLPADVRRRWATSHVLVLDLGDTLVMRPVTGDPVEDVDAVIGRYRTPVTSDELQALSREEEARIETRKEPP</sequence>
<protein>
    <submittedName>
        <fullName evidence="3">AbrB/MazE/SpoVT family DNA-binding domain-containing protein</fullName>
    </submittedName>
</protein>
<dbReference type="Proteomes" id="UP001596122">
    <property type="component" value="Unassembled WGS sequence"/>
</dbReference>
<reference evidence="4" key="1">
    <citation type="journal article" date="2019" name="Int. J. Syst. Evol. Microbiol.">
        <title>The Global Catalogue of Microorganisms (GCM) 10K type strain sequencing project: providing services to taxonomists for standard genome sequencing and annotation.</title>
        <authorList>
            <consortium name="The Broad Institute Genomics Platform"/>
            <consortium name="The Broad Institute Genome Sequencing Center for Infectious Disease"/>
            <person name="Wu L."/>
            <person name="Ma J."/>
        </authorList>
    </citation>
    <scope>NUCLEOTIDE SEQUENCE [LARGE SCALE GENOMIC DNA]</scope>
    <source>
        <strain evidence="4">CCUG 43114</strain>
    </source>
</reference>
<dbReference type="InterPro" id="IPR007159">
    <property type="entry name" value="SpoVT-AbrB_dom"/>
</dbReference>
<proteinExistence type="predicted"/>
<evidence type="ECO:0000313" key="4">
    <source>
        <dbReference type="Proteomes" id="UP001596122"/>
    </source>
</evidence>
<dbReference type="GO" id="GO:0003677">
    <property type="term" value="F:DNA binding"/>
    <property type="evidence" value="ECO:0007669"/>
    <property type="project" value="UniProtKB-KW"/>
</dbReference>
<feature type="domain" description="SpoVT-AbrB" evidence="2">
    <location>
        <begin position="1"/>
        <end position="43"/>
    </location>
</feature>
<dbReference type="SMART" id="SM00966">
    <property type="entry name" value="SpoVT_AbrB"/>
    <property type="match status" value="1"/>
</dbReference>
<gene>
    <name evidence="3" type="ORF">ACFPJ6_00310</name>
</gene>